<keyword evidence="1" id="KW-1133">Transmembrane helix</keyword>
<evidence type="ECO:0000313" key="2">
    <source>
        <dbReference type="EMBL" id="MBC2837286.1"/>
    </source>
</evidence>
<dbReference type="Proteomes" id="UP000555411">
    <property type="component" value="Unassembled WGS sequence"/>
</dbReference>
<protein>
    <submittedName>
        <fullName evidence="2">DedA family protein</fullName>
    </submittedName>
</protein>
<dbReference type="EMBL" id="JACLQD010000005">
    <property type="protein sequence ID" value="MBC2837286.1"/>
    <property type="molecule type" value="Genomic_DNA"/>
</dbReference>
<feature type="transmembrane region" description="Helical" evidence="1">
    <location>
        <begin position="167"/>
        <end position="186"/>
    </location>
</feature>
<dbReference type="RefSeq" id="WP_185798884.1">
    <property type="nucleotide sequence ID" value="NZ_JACLQD010000005.1"/>
</dbReference>
<dbReference type="InterPro" id="IPR051311">
    <property type="entry name" value="DedA_domain"/>
</dbReference>
<dbReference type="PANTHER" id="PTHR42709:SF2">
    <property type="entry name" value="INNER MEMBRANE PROTEIN YOHD"/>
    <property type="match status" value="1"/>
</dbReference>
<proteinExistence type="predicted"/>
<feature type="transmembrane region" description="Helical" evidence="1">
    <location>
        <begin position="12"/>
        <end position="38"/>
    </location>
</feature>
<feature type="transmembrane region" description="Helical" evidence="1">
    <location>
        <begin position="44"/>
        <end position="65"/>
    </location>
</feature>
<feature type="transmembrane region" description="Helical" evidence="1">
    <location>
        <begin position="86"/>
        <end position="108"/>
    </location>
</feature>
<keyword evidence="1" id="KW-0472">Membrane</keyword>
<keyword evidence="3" id="KW-1185">Reference proteome</keyword>
<reference evidence="2 3" key="1">
    <citation type="journal article" date="2017" name="Int. J. Syst. Evol. Microbiol.">
        <title>Gemmobacter straminiformis sp. nov., isolated from an artificial fountain.</title>
        <authorList>
            <person name="Kang J.Y."/>
            <person name="Kim M.J."/>
            <person name="Chun J."/>
            <person name="Son K.P."/>
            <person name="Jahng K.Y."/>
        </authorList>
    </citation>
    <scope>NUCLEOTIDE SEQUENCE [LARGE SCALE GENOMIC DNA]</scope>
    <source>
        <strain evidence="2 3">CAM-8</strain>
    </source>
</reference>
<gene>
    <name evidence="2" type="ORF">H7F16_17335</name>
</gene>
<organism evidence="2 3">
    <name type="scientific">Paragemmobacter straminiformis</name>
    <dbReference type="NCBI Taxonomy" id="2045119"/>
    <lineage>
        <taxon>Bacteria</taxon>
        <taxon>Pseudomonadati</taxon>
        <taxon>Pseudomonadota</taxon>
        <taxon>Alphaproteobacteria</taxon>
        <taxon>Rhodobacterales</taxon>
        <taxon>Paracoccaceae</taxon>
        <taxon>Paragemmobacter</taxon>
    </lineage>
</organism>
<accession>A0A842ICL0</accession>
<sequence length="191" mass="20085">MPETRAVTMESLIAAWGLPALTFGTLFEGDAVAFVGGLMAHRGLITPVGAWGAVTLGGVAVDNALFHLGRRSGQSAWMARMLAKPLALRLLGAVAAHPVKIILGFRFVWGTRTVTPPVLAAAGISPLLFAALDAVSVAVWAALYVALGYGLGLTVERLWGGLSWGEHWALSLAAGSMLAAGLFVLWRRRSR</sequence>
<name>A0A842ICL0_9RHOB</name>
<evidence type="ECO:0000313" key="3">
    <source>
        <dbReference type="Proteomes" id="UP000555411"/>
    </source>
</evidence>
<keyword evidence="1" id="KW-0812">Transmembrane</keyword>
<dbReference type="GO" id="GO:0005886">
    <property type="term" value="C:plasma membrane"/>
    <property type="evidence" value="ECO:0007669"/>
    <property type="project" value="TreeGrafter"/>
</dbReference>
<dbReference type="AlphaFoldDB" id="A0A842ICL0"/>
<evidence type="ECO:0000256" key="1">
    <source>
        <dbReference type="SAM" id="Phobius"/>
    </source>
</evidence>
<dbReference type="PANTHER" id="PTHR42709">
    <property type="entry name" value="ALKALINE PHOSPHATASE LIKE PROTEIN"/>
    <property type="match status" value="1"/>
</dbReference>
<comment type="caution">
    <text evidence="2">The sequence shown here is derived from an EMBL/GenBank/DDBJ whole genome shotgun (WGS) entry which is preliminary data.</text>
</comment>
<feature type="transmembrane region" description="Helical" evidence="1">
    <location>
        <begin position="137"/>
        <end position="155"/>
    </location>
</feature>
<feature type="transmembrane region" description="Helical" evidence="1">
    <location>
        <begin position="114"/>
        <end position="132"/>
    </location>
</feature>